<reference evidence="6 7" key="1">
    <citation type="submission" date="2016-01" db="EMBL/GenBank/DDBJ databases">
        <title>High potential of lignocellulose degradation of a new Verrucomicrobia species.</title>
        <authorList>
            <person name="Wang Y."/>
            <person name="Shi Y."/>
            <person name="Qiu Z."/>
            <person name="Liu S."/>
            <person name="Yang H."/>
        </authorList>
    </citation>
    <scope>NUCLEOTIDE SEQUENCE [LARGE SCALE GENOMIC DNA]</scope>
    <source>
        <strain evidence="6 7">TSB47</strain>
    </source>
</reference>
<dbReference type="EMBL" id="LRRQ01000062">
    <property type="protein sequence ID" value="OAM90291.1"/>
    <property type="molecule type" value="Genomic_DNA"/>
</dbReference>
<dbReference type="OrthoDB" id="273314at2"/>
<dbReference type="PANTHER" id="PTHR22925">
    <property type="entry name" value="GLYCOSYL HYDROLASE 43 FAMILY MEMBER"/>
    <property type="match status" value="1"/>
</dbReference>
<evidence type="ECO:0000256" key="2">
    <source>
        <dbReference type="ARBA" id="ARBA00022801"/>
    </source>
</evidence>
<dbReference type="GO" id="GO:0005975">
    <property type="term" value="P:carbohydrate metabolic process"/>
    <property type="evidence" value="ECO:0007669"/>
    <property type="project" value="InterPro"/>
</dbReference>
<keyword evidence="2 4" id="KW-0378">Hydrolase</keyword>
<feature type="chain" id="PRO_5008089074" description="Beta-glucanase" evidence="5">
    <location>
        <begin position="31"/>
        <end position="362"/>
    </location>
</feature>
<evidence type="ECO:0000256" key="4">
    <source>
        <dbReference type="RuleBase" id="RU361187"/>
    </source>
</evidence>
<dbReference type="Proteomes" id="UP000078486">
    <property type="component" value="Unassembled WGS sequence"/>
</dbReference>
<comment type="caution">
    <text evidence="6">The sequence shown here is derived from an EMBL/GenBank/DDBJ whole genome shotgun (WGS) entry which is preliminary data.</text>
</comment>
<evidence type="ECO:0000256" key="1">
    <source>
        <dbReference type="ARBA" id="ARBA00009865"/>
    </source>
</evidence>
<dbReference type="InterPro" id="IPR023296">
    <property type="entry name" value="Glyco_hydro_beta-prop_sf"/>
</dbReference>
<comment type="similarity">
    <text evidence="1 4">Belongs to the glycosyl hydrolase 43 family.</text>
</comment>
<evidence type="ECO:0000256" key="5">
    <source>
        <dbReference type="SAM" id="SignalP"/>
    </source>
</evidence>
<evidence type="ECO:0000313" key="7">
    <source>
        <dbReference type="Proteomes" id="UP000078486"/>
    </source>
</evidence>
<keyword evidence="7" id="KW-1185">Reference proteome</keyword>
<dbReference type="RefSeq" id="WP_068768426.1">
    <property type="nucleotide sequence ID" value="NZ_CP109796.1"/>
</dbReference>
<dbReference type="STRING" id="1184151.AW736_00975"/>
<evidence type="ECO:0008006" key="8">
    <source>
        <dbReference type="Google" id="ProtNLM"/>
    </source>
</evidence>
<accession>A0A178IKT5</accession>
<dbReference type="GO" id="GO:0004553">
    <property type="term" value="F:hydrolase activity, hydrolyzing O-glycosyl compounds"/>
    <property type="evidence" value="ECO:0007669"/>
    <property type="project" value="InterPro"/>
</dbReference>
<keyword evidence="3 4" id="KW-0326">Glycosidase</keyword>
<dbReference type="PANTHER" id="PTHR22925:SF3">
    <property type="entry name" value="GLYCOSYL HYDROLASE FAMILY PROTEIN 43"/>
    <property type="match status" value="1"/>
</dbReference>
<dbReference type="Gene3D" id="2.115.10.20">
    <property type="entry name" value="Glycosyl hydrolase domain, family 43"/>
    <property type="match status" value="1"/>
</dbReference>
<sequence length="362" mass="39768">MKEHTPDKLRKQVVLLLVAVLLSPVLPVIAAAGSQAHSSFRPGVVWNDENGAPINAHGGGVIFSQDDRRYYWYGEHKLPGRSEKQLADGGVHCYSSADLHHWRDEGLVLPVDHDNPGGDIAAGCILERPKVVFNERTGTYVMFFKLYPRGTGYDTGYVGVATAKKPSGPFTYRHKFLGAGSPKGSGDFAMFRDDGGTVWHFTVRKPDKAFVAGRLRDDYLYPAGDYRVLTEIPAHTEAPAMVRAPDGTHYMLGSGSSGWLPNAARSFSAPAPSGPFTDLGNPCVGVNPRNRLGPEKTFGGQVSFIIPVEGKPGACIAMFDIWKPEMPVEGLYAWLPLTFENGRPVVRWHDEWDMSIFDRPRS</sequence>
<feature type="signal peptide" evidence="5">
    <location>
        <begin position="1"/>
        <end position="30"/>
    </location>
</feature>
<name>A0A178IKT5_9BACT</name>
<dbReference type="InterPro" id="IPR006710">
    <property type="entry name" value="Glyco_hydro_43"/>
</dbReference>
<evidence type="ECO:0000256" key="3">
    <source>
        <dbReference type="ARBA" id="ARBA00023295"/>
    </source>
</evidence>
<proteinExistence type="inferred from homology"/>
<protein>
    <recommendedName>
        <fullName evidence="8">Beta-glucanase</fullName>
    </recommendedName>
</protein>
<dbReference type="Pfam" id="PF04616">
    <property type="entry name" value="Glyco_hydro_43"/>
    <property type="match status" value="1"/>
</dbReference>
<dbReference type="AlphaFoldDB" id="A0A178IKT5"/>
<evidence type="ECO:0000313" key="6">
    <source>
        <dbReference type="EMBL" id="OAM90291.1"/>
    </source>
</evidence>
<organism evidence="6 7">
    <name type="scientific">Termitidicoccus mucosus</name>
    <dbReference type="NCBI Taxonomy" id="1184151"/>
    <lineage>
        <taxon>Bacteria</taxon>
        <taxon>Pseudomonadati</taxon>
        <taxon>Verrucomicrobiota</taxon>
        <taxon>Opitutia</taxon>
        <taxon>Opitutales</taxon>
        <taxon>Opitutaceae</taxon>
        <taxon>Termitidicoccus</taxon>
    </lineage>
</organism>
<keyword evidence="5" id="KW-0732">Signal</keyword>
<dbReference type="CDD" id="cd18826">
    <property type="entry name" value="GH43_CtGH43-like"/>
    <property type="match status" value="1"/>
</dbReference>
<dbReference type="SUPFAM" id="SSF75005">
    <property type="entry name" value="Arabinanase/levansucrase/invertase"/>
    <property type="match status" value="1"/>
</dbReference>
<gene>
    <name evidence="6" type="ORF">AW736_00975</name>
</gene>